<reference evidence="2" key="1">
    <citation type="journal article" date="2011" name="Stand. Genomic Sci.">
        <title>Non-contiguous finished genome sequence of the opportunistic oral pathogen Prevotella multisaccharivorax type strain (PPPA20).</title>
        <authorList>
            <person name="Pati A."/>
            <person name="Gronow S."/>
            <person name="Lu M."/>
            <person name="Lapidus A."/>
            <person name="Nolan M."/>
            <person name="Lucas S."/>
            <person name="Hammon N."/>
            <person name="Deshpande S."/>
            <person name="Cheng J.F."/>
            <person name="Tapia R."/>
            <person name="Han C."/>
            <person name="Goodwin L."/>
            <person name="Pitluck S."/>
            <person name="Liolios K."/>
            <person name="Pagani I."/>
            <person name="Mavromatis K."/>
            <person name="Mikhailova N."/>
            <person name="Huntemann M."/>
            <person name="Chen A."/>
            <person name="Palaniappan K."/>
            <person name="Land M."/>
            <person name="Hauser L."/>
            <person name="Detter J.C."/>
            <person name="Brambilla E.M."/>
            <person name="Rohde M."/>
            <person name="Goker M."/>
            <person name="Woyke T."/>
            <person name="Bristow J."/>
            <person name="Eisen J.A."/>
            <person name="Markowitz V."/>
            <person name="Hugenholtz P."/>
            <person name="Kyrpides N.C."/>
            <person name="Klenk H.P."/>
            <person name="Ivanova N."/>
        </authorList>
    </citation>
    <scope>NUCLEOTIDE SEQUENCE [LARGE SCALE GENOMIC DNA]</scope>
    <source>
        <strain evidence="2">DSM 17128</strain>
    </source>
</reference>
<organism evidence="1 2">
    <name type="scientific">Hallella multisaccharivorax DSM 17128</name>
    <dbReference type="NCBI Taxonomy" id="688246"/>
    <lineage>
        <taxon>Bacteria</taxon>
        <taxon>Pseudomonadati</taxon>
        <taxon>Bacteroidota</taxon>
        <taxon>Bacteroidia</taxon>
        <taxon>Bacteroidales</taxon>
        <taxon>Prevotellaceae</taxon>
        <taxon>Hallella</taxon>
    </lineage>
</organism>
<dbReference type="STRING" id="688246.Premu_0376"/>
<dbReference type="EMBL" id="GL945017">
    <property type="protein sequence ID" value="EGN55858.1"/>
    <property type="molecule type" value="Genomic_DNA"/>
</dbReference>
<dbReference type="eggNOG" id="ENOG5033XHR">
    <property type="taxonomic scope" value="Bacteria"/>
</dbReference>
<evidence type="ECO:0000313" key="1">
    <source>
        <dbReference type="EMBL" id="EGN55858.1"/>
    </source>
</evidence>
<name>F8NB40_9BACT</name>
<sequence length="191" mass="22426">MPNYRRLLPWLLTVAIAIVSLVLTKLDDHHRKQEVEELKAQLAHAQIEPLIQRDTIRDTVTVATSAAIPVERSTYKTEMADKQLIKELRLKLGQIEAQQLSGTDIHDTVRLEAKANSRYEYADRWARFTLRMKPPDTTLVYTVSDSVTTLVYREYKHKFLWWRWGTKGYKVKVVNFNPHATIRYNQYIKVE</sequence>
<evidence type="ECO:0000313" key="2">
    <source>
        <dbReference type="Proteomes" id="UP000002772"/>
    </source>
</evidence>
<keyword evidence="2" id="KW-1185">Reference proteome</keyword>
<dbReference type="Pfam" id="PF20186">
    <property type="entry name" value="DUF6549"/>
    <property type="match status" value="1"/>
</dbReference>
<dbReference type="HOGENOM" id="CLU_098278_0_0_10"/>
<dbReference type="Proteomes" id="UP000002772">
    <property type="component" value="Unassembled WGS sequence"/>
</dbReference>
<dbReference type="InterPro" id="IPR046679">
    <property type="entry name" value="DUF6549"/>
</dbReference>
<accession>F8NB40</accession>
<proteinExistence type="predicted"/>
<protein>
    <submittedName>
        <fullName evidence="1">Uncharacterized protein</fullName>
    </submittedName>
</protein>
<dbReference type="AlphaFoldDB" id="F8NB40"/>
<gene>
    <name evidence="1" type="ORF">Premu_0376</name>
</gene>
<dbReference type="OrthoDB" id="1083103at2"/>
<dbReference type="RefSeq" id="WP_007572662.1">
    <property type="nucleotide sequence ID" value="NZ_BPTS01000001.1"/>
</dbReference>